<evidence type="ECO:0000313" key="2">
    <source>
        <dbReference type="EMBL" id="SUD99053.1"/>
    </source>
</evidence>
<dbReference type="PANTHER" id="PTHR11102:SF160">
    <property type="entry name" value="ERAD-ASSOCIATED E3 UBIQUITIN-PROTEIN LIGASE COMPONENT HRD3"/>
    <property type="match status" value="1"/>
</dbReference>
<dbReference type="EMBL" id="UGTZ01000002">
    <property type="protein sequence ID" value="SUD99053.1"/>
    <property type="molecule type" value="Genomic_DNA"/>
</dbReference>
<dbReference type="Pfam" id="PF08238">
    <property type="entry name" value="Sel1"/>
    <property type="match status" value="2"/>
</dbReference>
<evidence type="ECO:0000313" key="3">
    <source>
        <dbReference type="EMBL" id="SUD99109.1"/>
    </source>
</evidence>
<dbReference type="AlphaFoldDB" id="A0A379LRU0"/>
<accession>A0A379LRU0</accession>
<evidence type="ECO:0000313" key="4">
    <source>
        <dbReference type="Proteomes" id="UP000254208"/>
    </source>
</evidence>
<dbReference type="SMART" id="SM00671">
    <property type="entry name" value="SEL1"/>
    <property type="match status" value="2"/>
</dbReference>
<dbReference type="InterPro" id="IPR050767">
    <property type="entry name" value="Sel1_AlgK"/>
</dbReference>
<dbReference type="GeneID" id="93674872"/>
<sequence>MKNVFRNTTITLLTLWAFLAGAVSAASLSEMAEQGDSDAQVLLGYQYLSGTPDSEPSIEKAKYWMRKAAEQGDADAQGVLGTLYYSEKNYSAATPWLTQACAQDNQQACLILAKIPKSQ</sequence>
<proteinExistence type="predicted"/>
<dbReference type="RefSeq" id="WP_115168428.1">
    <property type="nucleotide sequence ID" value="NZ_CP077318.1"/>
</dbReference>
<reference evidence="3 4" key="1">
    <citation type="submission" date="2018-06" db="EMBL/GenBank/DDBJ databases">
        <authorList>
            <consortium name="Pathogen Informatics"/>
            <person name="Doyle S."/>
        </authorList>
    </citation>
    <scope>NUCLEOTIDE SEQUENCE [LARGE SCALE GENOMIC DNA]</scope>
    <source>
        <strain evidence="3 4">NCTC11801</strain>
    </source>
</reference>
<feature type="signal peptide" evidence="1">
    <location>
        <begin position="1"/>
        <end position="25"/>
    </location>
</feature>
<dbReference type="InterPro" id="IPR011990">
    <property type="entry name" value="TPR-like_helical_dom_sf"/>
</dbReference>
<name>A0A379LRU0_PRORE</name>
<dbReference type="EMBL" id="UGTZ01000002">
    <property type="protein sequence ID" value="SUD99109.1"/>
    <property type="molecule type" value="Genomic_DNA"/>
</dbReference>
<feature type="chain" id="PRO_5036071651" evidence="1">
    <location>
        <begin position="26"/>
        <end position="119"/>
    </location>
</feature>
<dbReference type="SUPFAM" id="SSF81901">
    <property type="entry name" value="HCP-like"/>
    <property type="match status" value="1"/>
</dbReference>
<keyword evidence="1" id="KW-0732">Signal</keyword>
<evidence type="ECO:0000256" key="1">
    <source>
        <dbReference type="SAM" id="SignalP"/>
    </source>
</evidence>
<protein>
    <submittedName>
        <fullName evidence="3">Sel1 repeat</fullName>
    </submittedName>
</protein>
<dbReference type="InterPro" id="IPR006597">
    <property type="entry name" value="Sel1-like"/>
</dbReference>
<dbReference type="PANTHER" id="PTHR11102">
    <property type="entry name" value="SEL-1-LIKE PROTEIN"/>
    <property type="match status" value="1"/>
</dbReference>
<dbReference type="Proteomes" id="UP000254208">
    <property type="component" value="Unassembled WGS sequence"/>
</dbReference>
<dbReference type="Gene3D" id="1.25.40.10">
    <property type="entry name" value="Tetratricopeptide repeat domain"/>
    <property type="match status" value="1"/>
</dbReference>
<organism evidence="3 4">
    <name type="scientific">Providencia rettgeri</name>
    <dbReference type="NCBI Taxonomy" id="587"/>
    <lineage>
        <taxon>Bacteria</taxon>
        <taxon>Pseudomonadati</taxon>
        <taxon>Pseudomonadota</taxon>
        <taxon>Gammaproteobacteria</taxon>
        <taxon>Enterobacterales</taxon>
        <taxon>Morganellaceae</taxon>
        <taxon>Providencia</taxon>
    </lineage>
</organism>
<gene>
    <name evidence="2" type="ORF">NCTC11801_04780</name>
    <name evidence="3" type="ORF">NCTC11801_04836</name>
</gene>